<dbReference type="InterPro" id="IPR015892">
    <property type="entry name" value="Carbonic_anhydrase_CS"/>
</dbReference>
<dbReference type="EMBL" id="CP002467">
    <property type="protein sequence ID" value="ADV81582.1"/>
    <property type="molecule type" value="Genomic_DNA"/>
</dbReference>
<evidence type="ECO:0000256" key="2">
    <source>
        <dbReference type="ARBA" id="ARBA00012925"/>
    </source>
</evidence>
<dbReference type="PANTHER" id="PTHR11002:SF76">
    <property type="entry name" value="CARBONIC ANHYDRASE"/>
    <property type="match status" value="1"/>
</dbReference>
<dbReference type="KEGG" id="tsa:AciPR4_0749"/>
<feature type="binding site" evidence="7">
    <location>
        <position position="46"/>
    </location>
    <ligand>
        <name>Zn(2+)</name>
        <dbReference type="ChEBI" id="CHEBI:29105"/>
    </ligand>
</feature>
<dbReference type="Gene3D" id="3.40.1050.10">
    <property type="entry name" value="Carbonic anhydrase"/>
    <property type="match status" value="1"/>
</dbReference>
<dbReference type="HOGENOM" id="CLU_053879_5_3_0"/>
<evidence type="ECO:0000256" key="1">
    <source>
        <dbReference type="ARBA" id="ARBA00006217"/>
    </source>
</evidence>
<dbReference type="SUPFAM" id="SSF53056">
    <property type="entry name" value="beta-carbonic anhydrase, cab"/>
    <property type="match status" value="1"/>
</dbReference>
<dbReference type="GO" id="GO:0008270">
    <property type="term" value="F:zinc ion binding"/>
    <property type="evidence" value="ECO:0007669"/>
    <property type="project" value="InterPro"/>
</dbReference>
<name>E8V6B7_TERSS</name>
<evidence type="ECO:0000256" key="3">
    <source>
        <dbReference type="ARBA" id="ARBA00022723"/>
    </source>
</evidence>
<dbReference type="EC" id="4.2.1.1" evidence="2"/>
<dbReference type="PROSITE" id="PS00704">
    <property type="entry name" value="PROK_CO2_ANHYDRASE_1"/>
    <property type="match status" value="1"/>
</dbReference>
<dbReference type="eggNOG" id="COG0288">
    <property type="taxonomic scope" value="Bacteria"/>
</dbReference>
<feature type="binding site" evidence="7">
    <location>
        <position position="44"/>
    </location>
    <ligand>
        <name>Zn(2+)</name>
        <dbReference type="ChEBI" id="CHEBI:29105"/>
    </ligand>
</feature>
<proteinExistence type="inferred from homology"/>
<dbReference type="STRING" id="401053.AciPR4_0749"/>
<dbReference type="Pfam" id="PF00484">
    <property type="entry name" value="Pro_CA"/>
    <property type="match status" value="1"/>
</dbReference>
<evidence type="ECO:0000313" key="8">
    <source>
        <dbReference type="EMBL" id="ADV81582.1"/>
    </source>
</evidence>
<sequence>MKAVLDQLKDGIRKFQTEVYPERAEAYRVAATTQQKPHTLLITCADSRIDPEAITSSVPGEMFVTRNVGNMVPAYGEMLGGVSAVIEYAVEALGVQHAVVCGHSDCGAMKGLLGSASDLERMPTVKSWLRNAAAALMVTQGLAGENASPKTLLHSLTEQNVLLQLNHLRTHPSIAGGLAKGTLTVSGWVYDIEHGEVKIYDDVTNKFLPVSTRI</sequence>
<dbReference type="AlphaFoldDB" id="E8V6B7"/>
<keyword evidence="3 7" id="KW-0479">Metal-binding</keyword>
<dbReference type="SMART" id="SM00947">
    <property type="entry name" value="Pro_CA"/>
    <property type="match status" value="1"/>
</dbReference>
<organism evidence="8 9">
    <name type="scientific">Terriglobus saanensis (strain ATCC BAA-1853 / DSM 23119 / SP1PR4)</name>
    <dbReference type="NCBI Taxonomy" id="401053"/>
    <lineage>
        <taxon>Bacteria</taxon>
        <taxon>Pseudomonadati</taxon>
        <taxon>Acidobacteriota</taxon>
        <taxon>Terriglobia</taxon>
        <taxon>Terriglobales</taxon>
        <taxon>Acidobacteriaceae</taxon>
        <taxon>Terriglobus</taxon>
    </lineage>
</organism>
<keyword evidence="4 7" id="KW-0862">Zinc</keyword>
<accession>E8V6B7</accession>
<dbReference type="OrthoDB" id="9769739at2"/>
<gene>
    <name evidence="8" type="ordered locus">AciPR4_0749</name>
</gene>
<evidence type="ECO:0000313" key="9">
    <source>
        <dbReference type="Proteomes" id="UP000006844"/>
    </source>
</evidence>
<dbReference type="GO" id="GO:0004089">
    <property type="term" value="F:carbonate dehydratase activity"/>
    <property type="evidence" value="ECO:0007669"/>
    <property type="project" value="UniProtKB-EC"/>
</dbReference>
<dbReference type="PANTHER" id="PTHR11002">
    <property type="entry name" value="CARBONIC ANHYDRASE"/>
    <property type="match status" value="1"/>
</dbReference>
<dbReference type="RefSeq" id="WP_013567315.1">
    <property type="nucleotide sequence ID" value="NC_014963.1"/>
</dbReference>
<reference evidence="8 9" key="1">
    <citation type="journal article" date="2012" name="Stand. Genomic Sci.">
        <title>Complete genome sequence of Terriglobus saanensis type strain SP1PR4(T), an Acidobacteria from tundra soil.</title>
        <authorList>
            <person name="Rawat S.R."/>
            <person name="Mannisto M.K."/>
            <person name="Starovoytov V."/>
            <person name="Goodwin L."/>
            <person name="Nolan M."/>
            <person name="Hauser L."/>
            <person name="Land M."/>
            <person name="Davenport K.W."/>
            <person name="Woyke T."/>
            <person name="Haggblom M.M."/>
        </authorList>
    </citation>
    <scope>NUCLEOTIDE SEQUENCE</scope>
    <source>
        <strain evidence="9">ATCC BAA-1853 / DSM 23119 / SP1PR4</strain>
    </source>
</reference>
<comment type="cofactor">
    <cofactor evidence="7">
        <name>Zn(2+)</name>
        <dbReference type="ChEBI" id="CHEBI:29105"/>
    </cofactor>
    <text evidence="7">Binds 1 zinc ion per subunit.</text>
</comment>
<evidence type="ECO:0000256" key="7">
    <source>
        <dbReference type="PIRSR" id="PIRSR601765-1"/>
    </source>
</evidence>
<dbReference type="InterPro" id="IPR036874">
    <property type="entry name" value="Carbonic_anhydrase_sf"/>
</dbReference>
<comment type="similarity">
    <text evidence="1">Belongs to the beta-class carbonic anhydrase family.</text>
</comment>
<feature type="binding site" evidence="7">
    <location>
        <position position="103"/>
    </location>
    <ligand>
        <name>Zn(2+)</name>
        <dbReference type="ChEBI" id="CHEBI:29105"/>
    </ligand>
</feature>
<dbReference type="InterPro" id="IPR045066">
    <property type="entry name" value="Beta_CA_cladeB"/>
</dbReference>
<dbReference type="Proteomes" id="UP000006844">
    <property type="component" value="Chromosome"/>
</dbReference>
<evidence type="ECO:0000256" key="6">
    <source>
        <dbReference type="ARBA" id="ARBA00048348"/>
    </source>
</evidence>
<evidence type="ECO:0000256" key="4">
    <source>
        <dbReference type="ARBA" id="ARBA00022833"/>
    </source>
</evidence>
<dbReference type="CDD" id="cd00884">
    <property type="entry name" value="beta_CA_cladeB"/>
    <property type="match status" value="1"/>
</dbReference>
<keyword evidence="9" id="KW-1185">Reference proteome</keyword>
<dbReference type="GO" id="GO:0015976">
    <property type="term" value="P:carbon utilization"/>
    <property type="evidence" value="ECO:0007669"/>
    <property type="project" value="InterPro"/>
</dbReference>
<evidence type="ECO:0000256" key="5">
    <source>
        <dbReference type="ARBA" id="ARBA00023239"/>
    </source>
</evidence>
<feature type="binding site" evidence="7">
    <location>
        <position position="106"/>
    </location>
    <ligand>
        <name>Zn(2+)</name>
        <dbReference type="ChEBI" id="CHEBI:29105"/>
    </ligand>
</feature>
<dbReference type="InterPro" id="IPR001765">
    <property type="entry name" value="Carbonic_anhydrase"/>
</dbReference>
<keyword evidence="5 8" id="KW-0456">Lyase</keyword>
<protein>
    <recommendedName>
        <fullName evidence="2">carbonic anhydrase</fullName>
        <ecNumber evidence="2">4.2.1.1</ecNumber>
    </recommendedName>
</protein>
<comment type="catalytic activity">
    <reaction evidence="6">
        <text>hydrogencarbonate + H(+) = CO2 + H2O</text>
        <dbReference type="Rhea" id="RHEA:10748"/>
        <dbReference type="ChEBI" id="CHEBI:15377"/>
        <dbReference type="ChEBI" id="CHEBI:15378"/>
        <dbReference type="ChEBI" id="CHEBI:16526"/>
        <dbReference type="ChEBI" id="CHEBI:17544"/>
        <dbReference type="EC" id="4.2.1.1"/>
    </reaction>
</comment>